<dbReference type="PANTHER" id="PTHR31595">
    <property type="entry name" value="LONG-CHAIN-ALCOHOL O-FATTY-ACYLTRANSFERASE 3-RELATED"/>
    <property type="match status" value="1"/>
</dbReference>
<keyword evidence="12" id="KW-1185">Reference proteome</keyword>
<evidence type="ECO:0000256" key="1">
    <source>
        <dbReference type="ARBA" id="ARBA00004141"/>
    </source>
</evidence>
<feature type="transmembrane region" description="Helical" evidence="8">
    <location>
        <begin position="230"/>
        <end position="251"/>
    </location>
</feature>
<comment type="similarity">
    <text evidence="3">Belongs to the wax synthase family.</text>
</comment>
<keyword evidence="4" id="KW-0808">Transferase</keyword>
<dbReference type="AlphaFoldDB" id="A0A180G536"/>
<reference evidence="11" key="4">
    <citation type="submission" date="2025-05" db="UniProtKB">
        <authorList>
            <consortium name="EnsemblFungi"/>
        </authorList>
    </citation>
    <scope>IDENTIFICATION</scope>
    <source>
        <strain evidence="11">isolate 1-1 / race 1 (BBBD)</strain>
    </source>
</reference>
<dbReference type="GO" id="GO:0016020">
    <property type="term" value="C:membrane"/>
    <property type="evidence" value="ECO:0007669"/>
    <property type="project" value="UniProtKB-SubCell"/>
</dbReference>
<dbReference type="InterPro" id="IPR044851">
    <property type="entry name" value="Wax_synthase"/>
</dbReference>
<name>A0A180G536_PUCT1</name>
<feature type="transmembrane region" description="Helical" evidence="8">
    <location>
        <begin position="504"/>
        <end position="523"/>
    </location>
</feature>
<evidence type="ECO:0000256" key="3">
    <source>
        <dbReference type="ARBA" id="ARBA00007282"/>
    </source>
</evidence>
<evidence type="ECO:0000256" key="8">
    <source>
        <dbReference type="SAM" id="Phobius"/>
    </source>
</evidence>
<dbReference type="STRING" id="630390.A0A180G536"/>
<keyword evidence="6 8" id="KW-1133">Transmembrane helix</keyword>
<evidence type="ECO:0000256" key="6">
    <source>
        <dbReference type="ARBA" id="ARBA00022989"/>
    </source>
</evidence>
<dbReference type="Proteomes" id="UP000005240">
    <property type="component" value="Unassembled WGS sequence"/>
</dbReference>
<dbReference type="EnsemblFungi" id="PTTG_03152-t43_1">
    <property type="protein sequence ID" value="PTTG_03152-t43_1-p1"/>
    <property type="gene ID" value="PTTG_03152"/>
</dbReference>
<dbReference type="EMBL" id="ADAS02000289">
    <property type="protein sequence ID" value="OAV87756.1"/>
    <property type="molecule type" value="Genomic_DNA"/>
</dbReference>
<dbReference type="GO" id="GO:0006629">
    <property type="term" value="P:lipid metabolic process"/>
    <property type="evidence" value="ECO:0007669"/>
    <property type="project" value="InterPro"/>
</dbReference>
<dbReference type="OrthoDB" id="2496822at2759"/>
<feature type="transmembrane region" description="Helical" evidence="8">
    <location>
        <begin position="480"/>
        <end position="498"/>
    </location>
</feature>
<evidence type="ECO:0000256" key="2">
    <source>
        <dbReference type="ARBA" id="ARBA00005179"/>
    </source>
</evidence>
<gene>
    <name evidence="10" type="ORF">PTTG_03152</name>
</gene>
<evidence type="ECO:0000256" key="4">
    <source>
        <dbReference type="ARBA" id="ARBA00022679"/>
    </source>
</evidence>
<evidence type="ECO:0000256" key="7">
    <source>
        <dbReference type="ARBA" id="ARBA00023136"/>
    </source>
</evidence>
<dbReference type="Pfam" id="PF13813">
    <property type="entry name" value="MBOAT_2"/>
    <property type="match status" value="1"/>
</dbReference>
<organism evidence="10">
    <name type="scientific">Puccinia triticina (isolate 1-1 / race 1 (BBBD))</name>
    <name type="common">Brown leaf rust fungus</name>
    <dbReference type="NCBI Taxonomy" id="630390"/>
    <lineage>
        <taxon>Eukaryota</taxon>
        <taxon>Fungi</taxon>
        <taxon>Dikarya</taxon>
        <taxon>Basidiomycota</taxon>
        <taxon>Pucciniomycotina</taxon>
        <taxon>Pucciniomycetes</taxon>
        <taxon>Pucciniales</taxon>
        <taxon>Pucciniaceae</taxon>
        <taxon>Puccinia</taxon>
    </lineage>
</organism>
<protein>
    <submittedName>
        <fullName evidence="11">MBOAT_2 domain-containing protein</fullName>
    </submittedName>
</protein>
<evidence type="ECO:0000313" key="12">
    <source>
        <dbReference type="Proteomes" id="UP000005240"/>
    </source>
</evidence>
<reference evidence="11 12" key="3">
    <citation type="journal article" date="2017" name="G3 (Bethesda)">
        <title>Comparative analysis highlights variable genome content of wheat rusts and divergence of the mating loci.</title>
        <authorList>
            <person name="Cuomo C.A."/>
            <person name="Bakkeren G."/>
            <person name="Khalil H.B."/>
            <person name="Panwar V."/>
            <person name="Joly D."/>
            <person name="Linning R."/>
            <person name="Sakthikumar S."/>
            <person name="Song X."/>
            <person name="Adiconis X."/>
            <person name="Fan L."/>
            <person name="Goldberg J.M."/>
            <person name="Levin J.Z."/>
            <person name="Young S."/>
            <person name="Zeng Q."/>
            <person name="Anikster Y."/>
            <person name="Bruce M."/>
            <person name="Wang M."/>
            <person name="Yin C."/>
            <person name="McCallum B."/>
            <person name="Szabo L.J."/>
            <person name="Hulbert S."/>
            <person name="Chen X."/>
            <person name="Fellers J.P."/>
        </authorList>
    </citation>
    <scope>NUCLEOTIDE SEQUENCE</scope>
    <source>
        <strain evidence="11">isolate 1-1 / race 1 (BBBD)</strain>
        <strain evidence="12">Isolate 1-1 / race 1 (BBBD)</strain>
    </source>
</reference>
<accession>A0A180G536</accession>
<keyword evidence="5 8" id="KW-0812">Transmembrane</keyword>
<evidence type="ECO:0000313" key="10">
    <source>
        <dbReference type="EMBL" id="OAV87756.1"/>
    </source>
</evidence>
<feature type="domain" description="Wax synthase" evidence="9">
    <location>
        <begin position="451"/>
        <end position="523"/>
    </location>
</feature>
<dbReference type="PANTHER" id="PTHR31595:SF57">
    <property type="entry name" value="OS04G0481900 PROTEIN"/>
    <property type="match status" value="1"/>
</dbReference>
<evidence type="ECO:0000256" key="5">
    <source>
        <dbReference type="ARBA" id="ARBA00022692"/>
    </source>
</evidence>
<reference evidence="10" key="2">
    <citation type="submission" date="2016-05" db="EMBL/GenBank/DDBJ databases">
        <title>Comparative analysis highlights variable genome content of wheat rusts and divergence of the mating loci.</title>
        <authorList>
            <person name="Cuomo C.A."/>
            <person name="Bakkeren G."/>
            <person name="Szabo L."/>
            <person name="Khalil H."/>
            <person name="Joly D."/>
            <person name="Goldberg J."/>
            <person name="Young S."/>
            <person name="Zeng Q."/>
            <person name="Fellers J."/>
        </authorList>
    </citation>
    <scope>NUCLEOTIDE SEQUENCE [LARGE SCALE GENOMIC DNA]</scope>
    <source>
        <strain evidence="10">1-1 BBBD Race 1</strain>
    </source>
</reference>
<keyword evidence="7 8" id="KW-0472">Membrane</keyword>
<comment type="pathway">
    <text evidence="2">Secondary metabolite biosynthesis.</text>
</comment>
<sequence length="537" mass="60619">MQYVAYTNTHTAFVSSPLWVPFPAKLAIHTSGGLSWILNKVKVRSGGGKIRPKGRPVQTRAGWFEPGPACWTPGPIAPPAFDFPRLFEVGFAAAAATTTCHMLPHAFLMPEPRSIPTKPHLLMKGFRHKPKQFAEQILSDITSSIGEVVRIAKWRQPLRSLSVRVLFTEIDLKVPSFLSQMSHHSIRDNFAGLMPDQATIQHSTRYFFFFSLVLCAWTHPKYYHTRLARLLRVPLSLISATWWLFYPFIFLVEPRETNVAANVGHFAWTYVMMTKCLDWGLFSGPQHRRRYVKGSNHADGEWEAAEKNSKAQFPHGGLIDHVFLQLTSMRGSQFPWGHFSKLNQNSLAGDLFKYLLCQIYSLSILAGTLHMQKLETTSTDQSSLWLGSIIPRPTLVFLARFISTPFLVTGLCAAFEAVNSALAVLAHLTHPLLYRLGFPEAICEFTNPVYYPPLFENILTFSSLSEYWGKTWHQIYRRSFIVLGAFPLGGVARALGFTTQTQKAVGFVGAFMASGFMHAYHALQYILKYPMSLLIIQ</sequence>
<feature type="transmembrane region" description="Helical" evidence="8">
    <location>
        <begin position="406"/>
        <end position="429"/>
    </location>
</feature>
<reference evidence="10" key="1">
    <citation type="submission" date="2009-11" db="EMBL/GenBank/DDBJ databases">
        <authorList>
            <consortium name="The Broad Institute Genome Sequencing Platform"/>
            <person name="Ward D."/>
            <person name="Feldgarden M."/>
            <person name="Earl A."/>
            <person name="Young S.K."/>
            <person name="Zeng Q."/>
            <person name="Koehrsen M."/>
            <person name="Alvarado L."/>
            <person name="Berlin A."/>
            <person name="Bochicchio J."/>
            <person name="Borenstein D."/>
            <person name="Chapman S.B."/>
            <person name="Chen Z."/>
            <person name="Engels R."/>
            <person name="Freedman E."/>
            <person name="Gellesch M."/>
            <person name="Goldberg J."/>
            <person name="Griggs A."/>
            <person name="Gujja S."/>
            <person name="Heilman E."/>
            <person name="Heiman D."/>
            <person name="Hepburn T."/>
            <person name="Howarth C."/>
            <person name="Jen D."/>
            <person name="Larson L."/>
            <person name="Lewis B."/>
            <person name="Mehta T."/>
            <person name="Park D."/>
            <person name="Pearson M."/>
            <person name="Roberts A."/>
            <person name="Saif S."/>
            <person name="Shea T."/>
            <person name="Shenoy N."/>
            <person name="Sisk P."/>
            <person name="Stolte C."/>
            <person name="Sykes S."/>
            <person name="Thomson T."/>
            <person name="Walk T."/>
            <person name="White J."/>
            <person name="Yandava C."/>
            <person name="Izard J."/>
            <person name="Baranova O.V."/>
            <person name="Blanton J.M."/>
            <person name="Tanner A.C."/>
            <person name="Dewhirst F.E."/>
            <person name="Haas B."/>
            <person name="Nusbaum C."/>
            <person name="Birren B."/>
        </authorList>
    </citation>
    <scope>NUCLEOTIDE SEQUENCE [LARGE SCALE GENOMIC DNA]</scope>
    <source>
        <strain evidence="10">1-1 BBBD Race 1</strain>
    </source>
</reference>
<dbReference type="VEuPathDB" id="FungiDB:PTTG_03152"/>
<comment type="subcellular location">
    <subcellularLocation>
        <location evidence="1">Membrane</location>
        <topology evidence="1">Multi-pass membrane protein</topology>
    </subcellularLocation>
</comment>
<dbReference type="InterPro" id="IPR032805">
    <property type="entry name" value="Wax_synthase_dom"/>
</dbReference>
<feature type="transmembrane region" description="Helical" evidence="8">
    <location>
        <begin position="206"/>
        <end position="223"/>
    </location>
</feature>
<evidence type="ECO:0000313" key="11">
    <source>
        <dbReference type="EnsemblFungi" id="PTTG_03152-t43_1-p1"/>
    </source>
</evidence>
<dbReference type="GO" id="GO:0008374">
    <property type="term" value="F:O-acyltransferase activity"/>
    <property type="evidence" value="ECO:0007669"/>
    <property type="project" value="InterPro"/>
</dbReference>
<evidence type="ECO:0000259" key="9">
    <source>
        <dbReference type="Pfam" id="PF13813"/>
    </source>
</evidence>
<proteinExistence type="inferred from homology"/>